<protein>
    <submittedName>
        <fullName evidence="2">Uncharacterized protein</fullName>
    </submittedName>
</protein>
<name>A0A6C0L949_9ZZZZ</name>
<keyword evidence="1" id="KW-0472">Membrane</keyword>
<keyword evidence="1" id="KW-0812">Transmembrane</keyword>
<sequence>MNIITIEIHIQSMGRKYATFLLKKIESERLSYTKSFLRNGLLLYATYHMVILLLLFAAP</sequence>
<dbReference type="AlphaFoldDB" id="A0A6C0L949"/>
<organism evidence="2">
    <name type="scientific">viral metagenome</name>
    <dbReference type="NCBI Taxonomy" id="1070528"/>
    <lineage>
        <taxon>unclassified sequences</taxon>
        <taxon>metagenomes</taxon>
        <taxon>organismal metagenomes</taxon>
    </lineage>
</organism>
<reference evidence="2" key="1">
    <citation type="journal article" date="2020" name="Nature">
        <title>Giant virus diversity and host interactions through global metagenomics.</title>
        <authorList>
            <person name="Schulz F."/>
            <person name="Roux S."/>
            <person name="Paez-Espino D."/>
            <person name="Jungbluth S."/>
            <person name="Walsh D.A."/>
            <person name="Denef V.J."/>
            <person name="McMahon K.D."/>
            <person name="Konstantinidis K.T."/>
            <person name="Eloe-Fadrosh E.A."/>
            <person name="Kyrpides N.C."/>
            <person name="Woyke T."/>
        </authorList>
    </citation>
    <scope>NUCLEOTIDE SEQUENCE</scope>
    <source>
        <strain evidence="2">GVMAG-M-3300027759-16</strain>
    </source>
</reference>
<accession>A0A6C0L949</accession>
<proteinExistence type="predicted"/>
<feature type="transmembrane region" description="Helical" evidence="1">
    <location>
        <begin position="41"/>
        <end position="58"/>
    </location>
</feature>
<keyword evidence="1" id="KW-1133">Transmembrane helix</keyword>
<evidence type="ECO:0000313" key="2">
    <source>
        <dbReference type="EMBL" id="QHU26194.1"/>
    </source>
</evidence>
<evidence type="ECO:0000256" key="1">
    <source>
        <dbReference type="SAM" id="Phobius"/>
    </source>
</evidence>
<dbReference type="EMBL" id="MN740437">
    <property type="protein sequence ID" value="QHU26194.1"/>
    <property type="molecule type" value="Genomic_DNA"/>
</dbReference>